<evidence type="ECO:0000313" key="2">
    <source>
        <dbReference type="EMBL" id="ACB85737.1"/>
    </source>
</evidence>
<gene>
    <name evidence="2" type="ordered locus">Nther_2171</name>
</gene>
<dbReference type="InParanoid" id="B2A7M8"/>
<dbReference type="HOGENOM" id="CLU_1641904_0_0_9"/>
<feature type="transmembrane region" description="Helical" evidence="1">
    <location>
        <begin position="130"/>
        <end position="160"/>
    </location>
</feature>
<dbReference type="AlphaFoldDB" id="B2A7M8"/>
<keyword evidence="1" id="KW-0812">Transmembrane</keyword>
<dbReference type="STRING" id="457570.Nther_2171"/>
<dbReference type="KEGG" id="nth:Nther_2171"/>
<reference evidence="2 3" key="1">
    <citation type="submission" date="2008-04" db="EMBL/GenBank/DDBJ databases">
        <title>Complete sequence of chromosome of Natranaerobius thermophilus JW/NM-WN-LF.</title>
        <authorList>
            <consortium name="US DOE Joint Genome Institute"/>
            <person name="Copeland A."/>
            <person name="Lucas S."/>
            <person name="Lapidus A."/>
            <person name="Glavina del Rio T."/>
            <person name="Dalin E."/>
            <person name="Tice H."/>
            <person name="Bruce D."/>
            <person name="Goodwin L."/>
            <person name="Pitluck S."/>
            <person name="Chertkov O."/>
            <person name="Brettin T."/>
            <person name="Detter J.C."/>
            <person name="Han C."/>
            <person name="Kuske C.R."/>
            <person name="Schmutz J."/>
            <person name="Larimer F."/>
            <person name="Land M."/>
            <person name="Hauser L."/>
            <person name="Kyrpides N."/>
            <person name="Lykidis A."/>
            <person name="Mesbah N.M."/>
            <person name="Wiegel J."/>
        </authorList>
    </citation>
    <scope>NUCLEOTIDE SEQUENCE [LARGE SCALE GENOMIC DNA]</scope>
    <source>
        <strain evidence="3">ATCC BAA-1301 / DSM 18059 / JW/NM-WN-LF</strain>
    </source>
</reference>
<dbReference type="EMBL" id="CP001034">
    <property type="protein sequence ID" value="ACB85737.1"/>
    <property type="molecule type" value="Genomic_DNA"/>
</dbReference>
<keyword evidence="1" id="KW-1133">Transmembrane helix</keyword>
<dbReference type="Proteomes" id="UP000001683">
    <property type="component" value="Chromosome"/>
</dbReference>
<proteinExistence type="predicted"/>
<protein>
    <submittedName>
        <fullName evidence="2">Uncharacterized protein</fullName>
    </submittedName>
</protein>
<feature type="transmembrane region" description="Helical" evidence="1">
    <location>
        <begin position="87"/>
        <end position="110"/>
    </location>
</feature>
<reference evidence="2 3" key="2">
    <citation type="journal article" date="2011" name="J. Bacteriol.">
        <title>Complete genome sequence of the anaerobic, halophilic alkalithermophile Natranaerobius thermophilus JW/NM-WN-LF.</title>
        <authorList>
            <person name="Zhao B."/>
            <person name="Mesbah N.M."/>
            <person name="Dalin E."/>
            <person name="Goodwin L."/>
            <person name="Nolan M."/>
            <person name="Pitluck S."/>
            <person name="Chertkov O."/>
            <person name="Brettin T.S."/>
            <person name="Han J."/>
            <person name="Larimer F.W."/>
            <person name="Land M.L."/>
            <person name="Hauser L."/>
            <person name="Kyrpides N."/>
            <person name="Wiegel J."/>
        </authorList>
    </citation>
    <scope>NUCLEOTIDE SEQUENCE [LARGE SCALE GENOMIC DNA]</scope>
    <source>
        <strain evidence="3">ATCC BAA-1301 / DSM 18059 / JW/NM-WN-LF</strain>
    </source>
</reference>
<evidence type="ECO:0000313" key="3">
    <source>
        <dbReference type="Proteomes" id="UP000001683"/>
    </source>
</evidence>
<evidence type="ECO:0000256" key="1">
    <source>
        <dbReference type="SAM" id="Phobius"/>
    </source>
</evidence>
<name>B2A7M8_NATTJ</name>
<sequence>MPWRGFPNWDLLEQTKRAARRGGVYCSNCEQIVELRDGRCTICNSEISQKSQAKNKVIAIILNVVFGIFGWLYTFKIDGWKILVNMAIIFFIDPRWLFVGWVWAICEAILRKPEFYKHHFFVTDQGPLRLMINFATMLTLGVFFIFILVVMGQYLLYLIFY</sequence>
<accession>B2A7M8</accession>
<keyword evidence="3" id="KW-1185">Reference proteome</keyword>
<keyword evidence="1" id="KW-0472">Membrane</keyword>
<organism evidence="2 3">
    <name type="scientific">Natranaerobius thermophilus (strain ATCC BAA-1301 / DSM 18059 / JW/NM-WN-LF)</name>
    <dbReference type="NCBI Taxonomy" id="457570"/>
    <lineage>
        <taxon>Bacteria</taxon>
        <taxon>Bacillati</taxon>
        <taxon>Bacillota</taxon>
        <taxon>Clostridia</taxon>
        <taxon>Natranaerobiales</taxon>
        <taxon>Natranaerobiaceae</taxon>
        <taxon>Natranaerobius</taxon>
    </lineage>
</organism>
<feature type="transmembrane region" description="Helical" evidence="1">
    <location>
        <begin position="57"/>
        <end position="75"/>
    </location>
</feature>